<dbReference type="Gene3D" id="1.20.1050.10">
    <property type="match status" value="1"/>
</dbReference>
<dbReference type="SFLD" id="SFLDS00019">
    <property type="entry name" value="Glutathione_Transferase_(cytos"/>
    <property type="match status" value="1"/>
</dbReference>
<evidence type="ECO:0000259" key="1">
    <source>
        <dbReference type="Pfam" id="PF17171"/>
    </source>
</evidence>
<dbReference type="EMBL" id="CP031337">
    <property type="protein sequence ID" value="AXK38164.1"/>
    <property type="molecule type" value="Genomic_DNA"/>
</dbReference>
<dbReference type="InterPro" id="IPR026928">
    <property type="entry name" value="FAX/IsoI-like"/>
</dbReference>
<name>A0A345Y2L2_9NEIS</name>
<feature type="domain" description="Thioredoxin-like fold" evidence="2">
    <location>
        <begin position="18"/>
        <end position="114"/>
    </location>
</feature>
<dbReference type="InterPro" id="IPR012336">
    <property type="entry name" value="Thioredoxin-like_fold"/>
</dbReference>
<protein>
    <submittedName>
        <fullName evidence="3">Glutathione S-transferase family protein</fullName>
    </submittedName>
</protein>
<sequence length="233" mass="26332">MITLYTFGPAFGLPDPSPFVTKAELLLKLSGQPYRTDTHGFSRAPKGKLPYIDDDGVRVADSTLIRWHLERKYRIDFDTGYDERERALAWSVEKMLEEHLYFALAHVRWVDDANFESGPAVFFKRAPALVRPFVKRVIRGRVKKLLKAQGMGRHSDAEITEFAARDIDAVAAILGDKPFLLGDTPCGTDATVYAFVIGIACPVFQTPLIERVARHANLVAYVERMRARFYPAE</sequence>
<dbReference type="InterPro" id="IPR050931">
    <property type="entry name" value="Mito_Protein_Transport_Metaxin"/>
</dbReference>
<dbReference type="InterPro" id="IPR036249">
    <property type="entry name" value="Thioredoxin-like_sf"/>
</dbReference>
<dbReference type="SFLD" id="SFLDG01200">
    <property type="entry name" value="SUF1.1"/>
    <property type="match status" value="1"/>
</dbReference>
<dbReference type="Proteomes" id="UP000254537">
    <property type="component" value="Chromosome"/>
</dbReference>
<dbReference type="CDD" id="cd03080">
    <property type="entry name" value="GST_N_Metaxin_like"/>
    <property type="match status" value="1"/>
</dbReference>
<reference evidence="3 4" key="1">
    <citation type="submission" date="2018-07" db="EMBL/GenBank/DDBJ databases">
        <title>Crenobacter cavernae sp. nov., isolated from a karst cave.</title>
        <authorList>
            <person name="Zhu H."/>
        </authorList>
    </citation>
    <scope>NUCLEOTIDE SEQUENCE [LARGE SCALE GENOMIC DNA]</scope>
    <source>
        <strain evidence="3 4">K1W11S-77</strain>
    </source>
</reference>
<evidence type="ECO:0000313" key="4">
    <source>
        <dbReference type="Proteomes" id="UP000254537"/>
    </source>
</evidence>
<dbReference type="KEGG" id="ccah:DWG20_01245"/>
<accession>A0A345Y2L2</accession>
<dbReference type="CDD" id="cd03193">
    <property type="entry name" value="GST_C_Metaxin"/>
    <property type="match status" value="1"/>
</dbReference>
<dbReference type="InterPro" id="IPR036282">
    <property type="entry name" value="Glutathione-S-Trfase_C_sf"/>
</dbReference>
<dbReference type="Gene3D" id="3.40.30.10">
    <property type="entry name" value="Glutaredoxin"/>
    <property type="match status" value="1"/>
</dbReference>
<dbReference type="OrthoDB" id="9810080at2"/>
<organism evidence="3 4">
    <name type="scientific">Crenobacter cavernae</name>
    <dbReference type="NCBI Taxonomy" id="2290923"/>
    <lineage>
        <taxon>Bacteria</taxon>
        <taxon>Pseudomonadati</taxon>
        <taxon>Pseudomonadota</taxon>
        <taxon>Betaproteobacteria</taxon>
        <taxon>Neisseriales</taxon>
        <taxon>Neisseriaceae</taxon>
        <taxon>Crenobacter</taxon>
    </lineage>
</organism>
<evidence type="ECO:0000313" key="3">
    <source>
        <dbReference type="EMBL" id="AXK38164.1"/>
    </source>
</evidence>
<dbReference type="InterPro" id="IPR033468">
    <property type="entry name" value="Metaxin_GST"/>
</dbReference>
<gene>
    <name evidence="3" type="ORF">DWG20_01245</name>
</gene>
<dbReference type="Pfam" id="PF17172">
    <property type="entry name" value="GST_N_4"/>
    <property type="match status" value="1"/>
</dbReference>
<dbReference type="InterPro" id="IPR040079">
    <property type="entry name" value="Glutathione_S-Trfase"/>
</dbReference>
<dbReference type="RefSeq" id="WP_115432046.1">
    <property type="nucleotide sequence ID" value="NZ_CP031337.1"/>
</dbReference>
<keyword evidence="3" id="KW-0808">Transferase</keyword>
<feature type="domain" description="Metaxin glutathione S-transferase" evidence="1">
    <location>
        <begin position="163"/>
        <end position="225"/>
    </location>
</feature>
<evidence type="ECO:0000259" key="2">
    <source>
        <dbReference type="Pfam" id="PF17172"/>
    </source>
</evidence>
<dbReference type="PANTHER" id="PTHR12289">
    <property type="entry name" value="METAXIN RELATED"/>
    <property type="match status" value="1"/>
</dbReference>
<dbReference type="AlphaFoldDB" id="A0A345Y2L2"/>
<dbReference type="SFLD" id="SFLDG01180">
    <property type="entry name" value="SUF1"/>
    <property type="match status" value="1"/>
</dbReference>
<proteinExistence type="predicted"/>
<dbReference type="SUPFAM" id="SSF52833">
    <property type="entry name" value="Thioredoxin-like"/>
    <property type="match status" value="1"/>
</dbReference>
<dbReference type="GO" id="GO:0016740">
    <property type="term" value="F:transferase activity"/>
    <property type="evidence" value="ECO:0007669"/>
    <property type="project" value="UniProtKB-KW"/>
</dbReference>
<dbReference type="PANTHER" id="PTHR12289:SF41">
    <property type="entry name" value="FAILED AXON CONNECTIONS-RELATED"/>
    <property type="match status" value="1"/>
</dbReference>
<dbReference type="Pfam" id="PF17171">
    <property type="entry name" value="GST_C_6"/>
    <property type="match status" value="1"/>
</dbReference>
<dbReference type="SUPFAM" id="SSF47616">
    <property type="entry name" value="GST C-terminal domain-like"/>
    <property type="match status" value="1"/>
</dbReference>